<dbReference type="RefSeq" id="WP_184423305.1">
    <property type="nucleotide sequence ID" value="NZ_AP027362.1"/>
</dbReference>
<protein>
    <submittedName>
        <fullName evidence="2">Uncharacterized protein</fullName>
    </submittedName>
</protein>
<keyword evidence="1" id="KW-1133">Transmembrane helix</keyword>
<accession>A0A7X0NFJ9</accession>
<dbReference type="AlphaFoldDB" id="A0A7X0NFJ9"/>
<name>A0A7X0NFJ9_9GAMM</name>
<keyword evidence="3" id="KW-1185">Reference proteome</keyword>
<organism evidence="2 3">
    <name type="scientific">Thalassotalea piscium</name>
    <dbReference type="NCBI Taxonomy" id="1230533"/>
    <lineage>
        <taxon>Bacteria</taxon>
        <taxon>Pseudomonadati</taxon>
        <taxon>Pseudomonadota</taxon>
        <taxon>Gammaproteobacteria</taxon>
        <taxon>Alteromonadales</taxon>
        <taxon>Colwelliaceae</taxon>
        <taxon>Thalassotalea</taxon>
    </lineage>
</organism>
<dbReference type="Proteomes" id="UP000537141">
    <property type="component" value="Unassembled WGS sequence"/>
</dbReference>
<sequence length="50" mass="6135">MEFLLYGMALMASIMVVGYFIIEYFYPVGKDKLRHWRFSKYYKVFPDELK</sequence>
<comment type="caution">
    <text evidence="2">The sequence shown here is derived from an EMBL/GenBank/DDBJ whole genome shotgun (WGS) entry which is preliminary data.</text>
</comment>
<keyword evidence="1" id="KW-0472">Membrane</keyword>
<feature type="transmembrane region" description="Helical" evidence="1">
    <location>
        <begin position="6"/>
        <end position="26"/>
    </location>
</feature>
<proteinExistence type="predicted"/>
<keyword evidence="1" id="KW-0812">Transmembrane</keyword>
<gene>
    <name evidence="2" type="ORF">HNQ55_001031</name>
</gene>
<evidence type="ECO:0000313" key="2">
    <source>
        <dbReference type="EMBL" id="MBB6542532.1"/>
    </source>
</evidence>
<dbReference type="EMBL" id="JACHHU010000006">
    <property type="protein sequence ID" value="MBB6542532.1"/>
    <property type="molecule type" value="Genomic_DNA"/>
</dbReference>
<reference evidence="2 3" key="1">
    <citation type="submission" date="2020-08" db="EMBL/GenBank/DDBJ databases">
        <title>Genomic Encyclopedia of Type Strains, Phase IV (KMG-IV): sequencing the most valuable type-strain genomes for metagenomic binning, comparative biology and taxonomic classification.</title>
        <authorList>
            <person name="Goeker M."/>
        </authorList>
    </citation>
    <scope>NUCLEOTIDE SEQUENCE [LARGE SCALE GENOMIC DNA]</scope>
    <source>
        <strain evidence="2 3">DSM 26287</strain>
    </source>
</reference>
<evidence type="ECO:0000256" key="1">
    <source>
        <dbReference type="SAM" id="Phobius"/>
    </source>
</evidence>
<evidence type="ECO:0000313" key="3">
    <source>
        <dbReference type="Proteomes" id="UP000537141"/>
    </source>
</evidence>